<evidence type="ECO:0000256" key="4">
    <source>
        <dbReference type="ARBA" id="ARBA00034427"/>
    </source>
</evidence>
<evidence type="ECO:0000313" key="8">
    <source>
        <dbReference type="Proteomes" id="UP001150238"/>
    </source>
</evidence>
<dbReference type="SUPFAM" id="SSF52949">
    <property type="entry name" value="Macro domain-like"/>
    <property type="match status" value="1"/>
</dbReference>
<accession>A0A9W9AL02</accession>
<dbReference type="PANTHER" id="PTHR12521:SF0">
    <property type="entry name" value="ADP-RIBOSE GLYCOHYDROLASE OARD1"/>
    <property type="match status" value="1"/>
</dbReference>
<dbReference type="EMBL" id="JANVFS010000012">
    <property type="protein sequence ID" value="KAJ4484254.1"/>
    <property type="molecule type" value="Genomic_DNA"/>
</dbReference>
<comment type="similarity">
    <text evidence="1">Belongs to the POA1 family.</text>
</comment>
<dbReference type="GO" id="GO:0140291">
    <property type="term" value="P:peptidyl-glutamate ADP-deribosylation"/>
    <property type="evidence" value="ECO:0007669"/>
    <property type="project" value="TreeGrafter"/>
</dbReference>
<dbReference type="Proteomes" id="UP001150238">
    <property type="component" value="Unassembled WGS sequence"/>
</dbReference>
<protein>
    <recommendedName>
        <fullName evidence="3">ADP-ribose 1''-phosphate phosphatase</fullName>
        <ecNumber evidence="2">3.1.3.84</ecNumber>
    </recommendedName>
</protein>
<organism evidence="7 8">
    <name type="scientific">Lentinula lateritia</name>
    <dbReference type="NCBI Taxonomy" id="40482"/>
    <lineage>
        <taxon>Eukaryota</taxon>
        <taxon>Fungi</taxon>
        <taxon>Dikarya</taxon>
        <taxon>Basidiomycota</taxon>
        <taxon>Agaricomycotina</taxon>
        <taxon>Agaricomycetes</taxon>
        <taxon>Agaricomycetidae</taxon>
        <taxon>Agaricales</taxon>
        <taxon>Marasmiineae</taxon>
        <taxon>Omphalotaceae</taxon>
        <taxon>Lentinula</taxon>
    </lineage>
</organism>
<evidence type="ECO:0000313" key="7">
    <source>
        <dbReference type="EMBL" id="KAJ4484254.1"/>
    </source>
</evidence>
<dbReference type="InterPro" id="IPR002589">
    <property type="entry name" value="Macro_dom"/>
</dbReference>
<evidence type="ECO:0000256" key="5">
    <source>
        <dbReference type="SAM" id="MobiDB-lite"/>
    </source>
</evidence>
<reference evidence="7" key="2">
    <citation type="journal article" date="2023" name="Proc. Natl. Acad. Sci. U.S.A.">
        <title>A global phylogenomic analysis of the shiitake genus Lentinula.</title>
        <authorList>
            <person name="Sierra-Patev S."/>
            <person name="Min B."/>
            <person name="Naranjo-Ortiz M."/>
            <person name="Looney B."/>
            <person name="Konkel Z."/>
            <person name="Slot J.C."/>
            <person name="Sakamoto Y."/>
            <person name="Steenwyk J.L."/>
            <person name="Rokas A."/>
            <person name="Carro J."/>
            <person name="Camarero S."/>
            <person name="Ferreira P."/>
            <person name="Molpeceres G."/>
            <person name="Ruiz-Duenas F.J."/>
            <person name="Serrano A."/>
            <person name="Henrissat B."/>
            <person name="Drula E."/>
            <person name="Hughes K.W."/>
            <person name="Mata J.L."/>
            <person name="Ishikawa N.K."/>
            <person name="Vargas-Isla R."/>
            <person name="Ushijima S."/>
            <person name="Smith C.A."/>
            <person name="Donoghue J."/>
            <person name="Ahrendt S."/>
            <person name="Andreopoulos W."/>
            <person name="He G."/>
            <person name="LaButti K."/>
            <person name="Lipzen A."/>
            <person name="Ng V."/>
            <person name="Riley R."/>
            <person name="Sandor L."/>
            <person name="Barry K."/>
            <person name="Martinez A.T."/>
            <person name="Xiao Y."/>
            <person name="Gibbons J.G."/>
            <person name="Terashima K."/>
            <person name="Grigoriev I.V."/>
            <person name="Hibbett D."/>
        </authorList>
    </citation>
    <scope>NUCLEOTIDE SEQUENCE</scope>
    <source>
        <strain evidence="7">Sp2 HRB7682 ss15</strain>
    </source>
</reference>
<evidence type="ECO:0000256" key="2">
    <source>
        <dbReference type="ARBA" id="ARBA00012983"/>
    </source>
</evidence>
<reference evidence="7" key="1">
    <citation type="submission" date="2022-08" db="EMBL/GenBank/DDBJ databases">
        <authorList>
            <consortium name="DOE Joint Genome Institute"/>
            <person name="Min B."/>
            <person name="Riley R."/>
            <person name="Sierra-Patev S."/>
            <person name="Naranjo-Ortiz M."/>
            <person name="Looney B."/>
            <person name="Konkel Z."/>
            <person name="Slot J.C."/>
            <person name="Sakamoto Y."/>
            <person name="Steenwyk J.L."/>
            <person name="Rokas A."/>
            <person name="Carro J."/>
            <person name="Camarero S."/>
            <person name="Ferreira P."/>
            <person name="Molpeceres G."/>
            <person name="Ruiz-Duenas F.J."/>
            <person name="Serrano A."/>
            <person name="Henrissat B."/>
            <person name="Drula E."/>
            <person name="Hughes K.W."/>
            <person name="Mata J.L."/>
            <person name="Ishikawa N.K."/>
            <person name="Vargas-Isla R."/>
            <person name="Ushijima S."/>
            <person name="Smith C.A."/>
            <person name="Ahrendt S."/>
            <person name="Andreopoulos W."/>
            <person name="He G."/>
            <person name="Labutti K."/>
            <person name="Lipzen A."/>
            <person name="Ng V."/>
            <person name="Sandor L."/>
            <person name="Barry K."/>
            <person name="Martinez A.T."/>
            <person name="Xiao Y."/>
            <person name="Gibbons J.G."/>
            <person name="Terashima K."/>
            <person name="Hibbett D.S."/>
            <person name="Grigoriev I.V."/>
        </authorList>
    </citation>
    <scope>NUCLEOTIDE SEQUENCE</scope>
    <source>
        <strain evidence="7">Sp2 HRB7682 ss15</strain>
    </source>
</reference>
<evidence type="ECO:0000259" key="6">
    <source>
        <dbReference type="PROSITE" id="PS51154"/>
    </source>
</evidence>
<evidence type="ECO:0000256" key="1">
    <source>
        <dbReference type="ARBA" id="ARBA00006575"/>
    </source>
</evidence>
<dbReference type="AlphaFoldDB" id="A0A9W9AL02"/>
<gene>
    <name evidence="7" type="ORF">C8J55DRAFT_510142</name>
</gene>
<dbReference type="EC" id="3.1.3.84" evidence="2"/>
<proteinExistence type="inferred from homology"/>
<feature type="domain" description="Macro" evidence="6">
    <location>
        <begin position="1"/>
        <end position="250"/>
    </location>
</feature>
<dbReference type="Gene3D" id="3.40.220.10">
    <property type="entry name" value="Leucine Aminopeptidase, subunit E, domain 1"/>
    <property type="match status" value="1"/>
</dbReference>
<dbReference type="InterPro" id="IPR043472">
    <property type="entry name" value="Macro_dom-like"/>
</dbReference>
<comment type="catalytic activity">
    <reaction evidence="4">
        <text>ADP-alpha-D-ribose 1''-phosphate + H2O = ADP-D-ribose + phosphate</text>
        <dbReference type="Rhea" id="RHEA:25029"/>
        <dbReference type="ChEBI" id="CHEBI:15377"/>
        <dbReference type="ChEBI" id="CHEBI:43474"/>
        <dbReference type="ChEBI" id="CHEBI:57967"/>
        <dbReference type="ChEBI" id="CHEBI:58753"/>
        <dbReference type="EC" id="3.1.3.84"/>
    </reaction>
</comment>
<comment type="caution">
    <text evidence="7">The sequence shown here is derived from an EMBL/GenBank/DDBJ whole genome shotgun (WGS) entry which is preliminary data.</text>
</comment>
<dbReference type="PANTHER" id="PTHR12521">
    <property type="entry name" value="PROTEIN C6ORF130"/>
    <property type="match status" value="1"/>
</dbReference>
<sequence length="250" mass="27825">MLHAKKSGIKTIPGDIFEAGPAPSETVTNHLHFPQQRIVLVHACNTVGSWGAGIALAFKDRYPEQYELYRQWCLDHRNPNIPNNPYDRRRVPSGGRGRASRTSRGEHDGKVQDNRSIQRRSLVGTCLLIPPPSTSPSSPESISKPGIYIACLFTSKAYGRNKDSPEEILSATRRALVDLTRQLHQGVNFHGIRNTGHVSQSQTESYEPDGWELHACRFNSGKFGVPWDHTAAIIEELGIEMTVHVPLGEM</sequence>
<name>A0A9W9AL02_9AGAR</name>
<feature type="region of interest" description="Disordered" evidence="5">
    <location>
        <begin position="80"/>
        <end position="115"/>
    </location>
</feature>
<evidence type="ECO:0000256" key="3">
    <source>
        <dbReference type="ARBA" id="ARBA00019744"/>
    </source>
</evidence>
<dbReference type="InterPro" id="IPR050892">
    <property type="entry name" value="ADP-ribose_metab_enzymes"/>
</dbReference>
<feature type="compositionally biased region" description="Basic and acidic residues" evidence="5">
    <location>
        <begin position="103"/>
        <end position="113"/>
    </location>
</feature>
<dbReference type="PROSITE" id="PS51154">
    <property type="entry name" value="MACRO"/>
    <property type="match status" value="1"/>
</dbReference>